<feature type="compositionally biased region" description="Basic and acidic residues" evidence="1">
    <location>
        <begin position="113"/>
        <end position="131"/>
    </location>
</feature>
<dbReference type="EMBL" id="QKKF02028001">
    <property type="protein sequence ID" value="RZF35609.1"/>
    <property type="molecule type" value="Genomic_DNA"/>
</dbReference>
<dbReference type="AlphaFoldDB" id="A0A482WPT9"/>
<comment type="caution">
    <text evidence="2">The sequence shown here is derived from an EMBL/GenBank/DDBJ whole genome shotgun (WGS) entry which is preliminary data.</text>
</comment>
<evidence type="ECO:0000256" key="1">
    <source>
        <dbReference type="SAM" id="MobiDB-lite"/>
    </source>
</evidence>
<proteinExistence type="predicted"/>
<dbReference type="Proteomes" id="UP000291343">
    <property type="component" value="Unassembled WGS sequence"/>
</dbReference>
<feature type="region of interest" description="Disordered" evidence="1">
    <location>
        <begin position="105"/>
        <end position="131"/>
    </location>
</feature>
<sequence>MNAKRKDERVEKQRERSCILNSNVFYVLSDVENDKNIILCNALLLSESVLGFLPASQLVWDGDDSRNKSYLLSHWYAGSFVFVTSTLAERERDGRIREWSRRRVMVDEDEKEESPWKKREKTVKREERERE</sequence>
<name>A0A482WPT9_LAOST</name>
<dbReference type="InParanoid" id="A0A482WPT9"/>
<keyword evidence="3" id="KW-1185">Reference proteome</keyword>
<reference evidence="2 3" key="1">
    <citation type="journal article" date="2017" name="Gigascience">
        <title>Genome sequence of the small brown planthopper, Laodelphax striatellus.</title>
        <authorList>
            <person name="Zhu J."/>
            <person name="Jiang F."/>
            <person name="Wang X."/>
            <person name="Yang P."/>
            <person name="Bao Y."/>
            <person name="Zhao W."/>
            <person name="Wang W."/>
            <person name="Lu H."/>
            <person name="Wang Q."/>
            <person name="Cui N."/>
            <person name="Li J."/>
            <person name="Chen X."/>
            <person name="Luo L."/>
            <person name="Yu J."/>
            <person name="Kang L."/>
            <person name="Cui F."/>
        </authorList>
    </citation>
    <scope>NUCLEOTIDE SEQUENCE [LARGE SCALE GENOMIC DNA]</scope>
    <source>
        <strain evidence="2">Lst14</strain>
    </source>
</reference>
<gene>
    <name evidence="2" type="ORF">LSTR_LSTR005137</name>
</gene>
<evidence type="ECO:0000313" key="3">
    <source>
        <dbReference type="Proteomes" id="UP000291343"/>
    </source>
</evidence>
<accession>A0A482WPT9</accession>
<protein>
    <submittedName>
        <fullName evidence="2">Uncharacterized protein</fullName>
    </submittedName>
</protein>
<organism evidence="2 3">
    <name type="scientific">Laodelphax striatellus</name>
    <name type="common">Small brown planthopper</name>
    <name type="synonym">Delphax striatella</name>
    <dbReference type="NCBI Taxonomy" id="195883"/>
    <lineage>
        <taxon>Eukaryota</taxon>
        <taxon>Metazoa</taxon>
        <taxon>Ecdysozoa</taxon>
        <taxon>Arthropoda</taxon>
        <taxon>Hexapoda</taxon>
        <taxon>Insecta</taxon>
        <taxon>Pterygota</taxon>
        <taxon>Neoptera</taxon>
        <taxon>Paraneoptera</taxon>
        <taxon>Hemiptera</taxon>
        <taxon>Auchenorrhyncha</taxon>
        <taxon>Fulgoroidea</taxon>
        <taxon>Delphacidae</taxon>
        <taxon>Criomorphinae</taxon>
        <taxon>Laodelphax</taxon>
    </lineage>
</organism>
<evidence type="ECO:0000313" key="2">
    <source>
        <dbReference type="EMBL" id="RZF35609.1"/>
    </source>
</evidence>